<gene>
    <name evidence="2" type="ORF">GIB67_035022</name>
</gene>
<keyword evidence="3" id="KW-1185">Reference proteome</keyword>
<evidence type="ECO:0000313" key="2">
    <source>
        <dbReference type="EMBL" id="KAF6136463.1"/>
    </source>
</evidence>
<organism evidence="2 3">
    <name type="scientific">Kingdonia uniflora</name>
    <dbReference type="NCBI Taxonomy" id="39325"/>
    <lineage>
        <taxon>Eukaryota</taxon>
        <taxon>Viridiplantae</taxon>
        <taxon>Streptophyta</taxon>
        <taxon>Embryophyta</taxon>
        <taxon>Tracheophyta</taxon>
        <taxon>Spermatophyta</taxon>
        <taxon>Magnoliopsida</taxon>
        <taxon>Ranunculales</taxon>
        <taxon>Circaeasteraceae</taxon>
        <taxon>Kingdonia</taxon>
    </lineage>
</organism>
<evidence type="ECO:0000256" key="1">
    <source>
        <dbReference type="SAM" id="Phobius"/>
    </source>
</evidence>
<protein>
    <submittedName>
        <fullName evidence="2">Uncharacterized protein</fullName>
    </submittedName>
</protein>
<comment type="caution">
    <text evidence="2">The sequence shown here is derived from an EMBL/GenBank/DDBJ whole genome shotgun (WGS) entry which is preliminary data.</text>
</comment>
<keyword evidence="1" id="KW-0812">Transmembrane</keyword>
<proteinExistence type="predicted"/>
<dbReference type="EMBL" id="JACGCM010002693">
    <property type="protein sequence ID" value="KAF6136463.1"/>
    <property type="molecule type" value="Genomic_DNA"/>
</dbReference>
<dbReference type="Proteomes" id="UP000541444">
    <property type="component" value="Unassembled WGS sequence"/>
</dbReference>
<name>A0A7J7L1G9_9MAGN</name>
<dbReference type="PANTHER" id="PTHR31170">
    <property type="entry name" value="BNAC04G53230D PROTEIN"/>
    <property type="match status" value="1"/>
</dbReference>
<evidence type="ECO:0000313" key="3">
    <source>
        <dbReference type="Proteomes" id="UP000541444"/>
    </source>
</evidence>
<keyword evidence="1" id="KW-1133">Transmembrane helix</keyword>
<accession>A0A7J7L1G9</accession>
<feature type="transmembrane region" description="Helical" evidence="1">
    <location>
        <begin position="494"/>
        <end position="521"/>
    </location>
</feature>
<dbReference type="OrthoDB" id="742916at2759"/>
<dbReference type="PANTHER" id="PTHR31170:SF25">
    <property type="entry name" value="BNAA09G04570D PROTEIN"/>
    <property type="match status" value="1"/>
</dbReference>
<reference evidence="2 3" key="1">
    <citation type="journal article" date="2020" name="IScience">
        <title>Genome Sequencing of the Endangered Kingdonia uniflora (Circaeasteraceae, Ranunculales) Reveals Potential Mechanisms of Evolutionary Specialization.</title>
        <authorList>
            <person name="Sun Y."/>
            <person name="Deng T."/>
            <person name="Zhang A."/>
            <person name="Moore M.J."/>
            <person name="Landis J.B."/>
            <person name="Lin N."/>
            <person name="Zhang H."/>
            <person name="Zhang X."/>
            <person name="Huang J."/>
            <person name="Zhang X."/>
            <person name="Sun H."/>
            <person name="Wang H."/>
        </authorList>
    </citation>
    <scope>NUCLEOTIDE SEQUENCE [LARGE SCALE GENOMIC DNA]</scope>
    <source>
        <strain evidence="2">TB1705</strain>
        <tissue evidence="2">Leaf</tissue>
    </source>
</reference>
<dbReference type="Pfam" id="PF03140">
    <property type="entry name" value="DUF247"/>
    <property type="match status" value="1"/>
</dbReference>
<dbReference type="InterPro" id="IPR004158">
    <property type="entry name" value="DUF247_pln"/>
</dbReference>
<keyword evidence="1" id="KW-0472">Membrane</keyword>
<sequence>MVAVFNKELLSWYLITLKLKETVEAGVSRCQESPSSTRNLSLVSAQQQADLWKNSVEVGSDNDEAKSICSDYEWVISVRDKLEQARQDELFGSWSKISIYRIPKCLQEPDDKSYVPQIVSLGPYHYGKKRLREMDRHKWRSLNQVLKRTKQDVRIYFNSMKELEEKARACYEGTITLSSNEFVEMMVLDGCFVLELFRGAAGGFKELGYSRNDPVFAMRSLMHSIQRDMIKLENQIPLFVLEHLLDLQIGELDQKVGVGRLALRFFDPLIPTDEPLRKSDMDKLESSLGYWKTFDPLTDQSGLHCLDVFRRSLLRSGFQPAPRNWIKRWSHATRVADKRRQQLIHCVTELKESGIKFKKRKTDRFWDIKFEDGILHIPRLLIHDGTKSLFLNLIAFEQCHLDCSNDITSYVIFMDNLINSPEDVGYLYYCGIIEHWLGSDAEVADLFNRLCQEVVYDVNDSYLSRMSEHVNRYYNHKWNTWLASLRHNYFSNPWAIISFFAAVVLLLLTFAQTFYGVYGYYFPRG</sequence>
<dbReference type="AlphaFoldDB" id="A0A7J7L1G9"/>